<feature type="compositionally biased region" description="Basic and acidic residues" evidence="7">
    <location>
        <begin position="87"/>
        <end position="100"/>
    </location>
</feature>
<dbReference type="HAMAP" id="MF_00357">
    <property type="entry name" value="RNApol_bact_RpoE"/>
    <property type="match status" value="1"/>
</dbReference>
<dbReference type="GO" id="GO:0006355">
    <property type="term" value="P:regulation of DNA-templated transcription"/>
    <property type="evidence" value="ECO:0007669"/>
    <property type="project" value="UniProtKB-UniRule"/>
</dbReference>
<comment type="similarity">
    <text evidence="1 6">Belongs to the RpoE family.</text>
</comment>
<keyword evidence="2 6" id="KW-0240">DNA-directed RNA polymerase</keyword>
<dbReference type="InterPro" id="IPR007759">
    <property type="entry name" value="Asxl_HARE-HTH"/>
</dbReference>
<dbReference type="GO" id="GO:0006351">
    <property type="term" value="P:DNA-templated transcription"/>
    <property type="evidence" value="ECO:0007669"/>
    <property type="project" value="InterPro"/>
</dbReference>
<protein>
    <recommendedName>
        <fullName evidence="6">Probable DNA-directed RNA polymerase subunit delta</fullName>
    </recommendedName>
    <alternativeName>
        <fullName evidence="6">RNAP delta factor</fullName>
    </alternativeName>
</protein>
<accession>A0A9D1PPU0</accession>
<dbReference type="InterPro" id="IPR038087">
    <property type="entry name" value="RNAP_delta_N_dom_sf"/>
</dbReference>
<name>A0A9D1PPU0_9BACI</name>
<evidence type="ECO:0000313" key="10">
    <source>
        <dbReference type="Proteomes" id="UP000823937"/>
    </source>
</evidence>
<proteinExistence type="inferred from homology"/>
<comment type="caution">
    <text evidence="9">The sequence shown here is derived from an EMBL/GenBank/DDBJ whole genome shotgun (WGS) entry which is preliminary data.</text>
</comment>
<dbReference type="InterPro" id="IPR029757">
    <property type="entry name" value="RpoE"/>
</dbReference>
<dbReference type="GO" id="GO:0003899">
    <property type="term" value="F:DNA-directed RNA polymerase activity"/>
    <property type="evidence" value="ECO:0007669"/>
    <property type="project" value="UniProtKB-UniRule"/>
</dbReference>
<comment type="function">
    <text evidence="6">Participates in both the initiation and recycling phases of transcription. In the presence of the delta subunit, RNAP displays an increased specificity of transcription, a decreased affinity for nucleic acids, and an increased efficiency of RNA synthesis because of enhanced recycling.</text>
</comment>
<gene>
    <name evidence="6 9" type="primary">rpoE</name>
    <name evidence="9" type="ORF">H9895_09615</name>
</gene>
<evidence type="ECO:0000256" key="3">
    <source>
        <dbReference type="ARBA" id="ARBA00022679"/>
    </source>
</evidence>
<dbReference type="GO" id="GO:0000428">
    <property type="term" value="C:DNA-directed RNA polymerase complex"/>
    <property type="evidence" value="ECO:0007669"/>
    <property type="project" value="UniProtKB-KW"/>
</dbReference>
<dbReference type="Pfam" id="PF05066">
    <property type="entry name" value="HARE-HTH"/>
    <property type="match status" value="1"/>
</dbReference>
<dbReference type="NCBIfam" id="TIGR04567">
    <property type="entry name" value="RNAP_delt_lowGC"/>
    <property type="match status" value="1"/>
</dbReference>
<sequence length="140" mass="16614">MALEKYSEEQLLKMSMIELANIVLADEKKEMKFADLFNEVAKLKNFTDAQRQDLLARFYTDLNVDGRFMTLGSNVWGLKRWYPVEQTTEKSLAESRKRDLEEADEDFYDEELDGEVEEEVEDDIYDDIDQLEYDEDKENE</sequence>
<evidence type="ECO:0000256" key="2">
    <source>
        <dbReference type="ARBA" id="ARBA00022478"/>
    </source>
</evidence>
<evidence type="ECO:0000256" key="1">
    <source>
        <dbReference type="ARBA" id="ARBA00009828"/>
    </source>
</evidence>
<comment type="subunit">
    <text evidence="6">RNAP is composed of a core of 2 alpha, a beta and a beta' subunits. The core is associated with a delta subunit and one of several sigma factors.</text>
</comment>
<dbReference type="Gene3D" id="1.10.10.1250">
    <property type="entry name" value="RNA polymerase, subunit delta, N-terminal domain"/>
    <property type="match status" value="1"/>
</dbReference>
<reference evidence="9" key="2">
    <citation type="submission" date="2021-04" db="EMBL/GenBank/DDBJ databases">
        <authorList>
            <person name="Gilroy R."/>
        </authorList>
    </citation>
    <scope>NUCLEOTIDE SEQUENCE</scope>
    <source>
        <strain evidence="9">CHK169-2315</strain>
    </source>
</reference>
<feature type="domain" description="HTH HARE-type" evidence="8">
    <location>
        <begin position="14"/>
        <end position="81"/>
    </location>
</feature>
<feature type="compositionally biased region" description="Acidic residues" evidence="7">
    <location>
        <begin position="101"/>
        <end position="140"/>
    </location>
</feature>
<organism evidence="9 10">
    <name type="scientific">Candidatus Pseudogracilibacillus intestinigallinarum</name>
    <dbReference type="NCBI Taxonomy" id="2838742"/>
    <lineage>
        <taxon>Bacteria</taxon>
        <taxon>Bacillati</taxon>
        <taxon>Bacillota</taxon>
        <taxon>Bacilli</taxon>
        <taxon>Bacillales</taxon>
        <taxon>Bacillaceae</taxon>
        <taxon>Pseudogracilibacillus</taxon>
    </lineage>
</organism>
<evidence type="ECO:0000313" key="9">
    <source>
        <dbReference type="EMBL" id="HIV75323.1"/>
    </source>
</evidence>
<keyword evidence="3 6" id="KW-0808">Transferase</keyword>
<feature type="region of interest" description="Disordered" evidence="7">
    <location>
        <begin position="87"/>
        <end position="140"/>
    </location>
</feature>
<evidence type="ECO:0000256" key="4">
    <source>
        <dbReference type="ARBA" id="ARBA00022695"/>
    </source>
</evidence>
<evidence type="ECO:0000256" key="6">
    <source>
        <dbReference type="HAMAP-Rule" id="MF_00357"/>
    </source>
</evidence>
<evidence type="ECO:0000256" key="5">
    <source>
        <dbReference type="ARBA" id="ARBA00023163"/>
    </source>
</evidence>
<evidence type="ECO:0000259" key="8">
    <source>
        <dbReference type="PROSITE" id="PS51913"/>
    </source>
</evidence>
<evidence type="ECO:0000256" key="7">
    <source>
        <dbReference type="SAM" id="MobiDB-lite"/>
    </source>
</evidence>
<keyword evidence="4 6" id="KW-0548">Nucleotidyltransferase</keyword>
<dbReference type="PROSITE" id="PS51913">
    <property type="entry name" value="HTH_HARE"/>
    <property type="match status" value="1"/>
</dbReference>
<keyword evidence="5 6" id="KW-0804">Transcription</keyword>
<dbReference type="EMBL" id="DXHX01000131">
    <property type="protein sequence ID" value="HIV75323.1"/>
    <property type="molecule type" value="Genomic_DNA"/>
</dbReference>
<dbReference type="Proteomes" id="UP000823937">
    <property type="component" value="Unassembled WGS sequence"/>
</dbReference>
<reference evidence="9" key="1">
    <citation type="journal article" date="2021" name="PeerJ">
        <title>Extensive microbial diversity within the chicken gut microbiome revealed by metagenomics and culture.</title>
        <authorList>
            <person name="Gilroy R."/>
            <person name="Ravi A."/>
            <person name="Getino M."/>
            <person name="Pursley I."/>
            <person name="Horton D.L."/>
            <person name="Alikhan N.F."/>
            <person name="Baker D."/>
            <person name="Gharbi K."/>
            <person name="Hall N."/>
            <person name="Watson M."/>
            <person name="Adriaenssens E.M."/>
            <person name="Foster-Nyarko E."/>
            <person name="Jarju S."/>
            <person name="Secka A."/>
            <person name="Antonio M."/>
            <person name="Oren A."/>
            <person name="Chaudhuri R.R."/>
            <person name="La Ragione R."/>
            <person name="Hildebrand F."/>
            <person name="Pallen M.J."/>
        </authorList>
    </citation>
    <scope>NUCLEOTIDE SEQUENCE</scope>
    <source>
        <strain evidence="9">CHK169-2315</strain>
    </source>
</reference>
<dbReference type="AlphaFoldDB" id="A0A9D1PPU0"/>